<evidence type="ECO:0000313" key="3">
    <source>
        <dbReference type="Proteomes" id="UP000295367"/>
    </source>
</evidence>
<evidence type="ECO:0000256" key="1">
    <source>
        <dbReference type="SAM" id="SignalP"/>
    </source>
</evidence>
<reference evidence="2 3" key="1">
    <citation type="submission" date="2019-03" db="EMBL/GenBank/DDBJ databases">
        <title>Genomic Encyclopedia of Type Strains, Phase IV (KMG-IV): sequencing the most valuable type-strain genomes for metagenomic binning, comparative biology and taxonomic classification.</title>
        <authorList>
            <person name="Goeker M."/>
        </authorList>
    </citation>
    <scope>NUCLEOTIDE SEQUENCE [LARGE SCALE GENOMIC DNA]</scope>
    <source>
        <strain evidence="2 3">DSM 100309</strain>
    </source>
</reference>
<dbReference type="Proteomes" id="UP000295367">
    <property type="component" value="Unassembled WGS sequence"/>
</dbReference>
<dbReference type="RefSeq" id="WP_223248227.1">
    <property type="nucleotide sequence ID" value="NZ_BHVT01000020.1"/>
</dbReference>
<gene>
    <name evidence="2" type="ORF">EDC63_103139</name>
</gene>
<keyword evidence="3" id="KW-1185">Reference proteome</keyword>
<organism evidence="2 3">
    <name type="scientific">Sulfurirhabdus autotrophica</name>
    <dbReference type="NCBI Taxonomy" id="1706046"/>
    <lineage>
        <taxon>Bacteria</taxon>
        <taxon>Pseudomonadati</taxon>
        <taxon>Pseudomonadota</taxon>
        <taxon>Betaproteobacteria</taxon>
        <taxon>Nitrosomonadales</taxon>
        <taxon>Sulfuricellaceae</taxon>
        <taxon>Sulfurirhabdus</taxon>
    </lineage>
</organism>
<sequence length="227" mass="23545">MKSKLVCFLALFALSSSASAVTVNFFDSSQIATTVSTGTNSDTISSNGYLFTYTLDKFFTGYADGSGTPIGRTSSVLWPNGVQAQAVTVGPAQGPAQITIKRIDGNVFDITAFTAKLLANTAGAGGAIEVMPLLNGNDGLPNPAAFDATGYGGQSFSYNDSPNYFGSTLPLKGFDTYTFSLYVDFALTGITLVDASSPAPVPVPPALWLFGSGLIGLVGMTRKKQLA</sequence>
<proteinExistence type="predicted"/>
<feature type="signal peptide" evidence="1">
    <location>
        <begin position="1"/>
        <end position="20"/>
    </location>
</feature>
<comment type="caution">
    <text evidence="2">The sequence shown here is derived from an EMBL/GenBank/DDBJ whole genome shotgun (WGS) entry which is preliminary data.</text>
</comment>
<name>A0A4R3YAN8_9PROT</name>
<keyword evidence="1" id="KW-0732">Signal</keyword>
<protein>
    <submittedName>
        <fullName evidence="2">Putative secreted protein</fullName>
    </submittedName>
</protein>
<dbReference type="EMBL" id="SMCO01000003">
    <property type="protein sequence ID" value="TCV89067.1"/>
    <property type="molecule type" value="Genomic_DNA"/>
</dbReference>
<evidence type="ECO:0000313" key="2">
    <source>
        <dbReference type="EMBL" id="TCV89067.1"/>
    </source>
</evidence>
<dbReference type="AlphaFoldDB" id="A0A4R3YAN8"/>
<accession>A0A4R3YAN8</accession>
<feature type="chain" id="PRO_5020183539" evidence="1">
    <location>
        <begin position="21"/>
        <end position="227"/>
    </location>
</feature>